<reference evidence="2" key="1">
    <citation type="submission" date="2012-09" db="EMBL/GenBank/DDBJ databases">
        <authorList>
            <person name="Martin A.A."/>
        </authorList>
    </citation>
    <scope>NUCLEOTIDE SEQUENCE</scope>
</reference>
<keyword evidence="1" id="KW-0103">Bromodomain</keyword>
<name>A0A0K0D7K6_ANGCA</name>
<dbReference type="WBParaSite" id="ACAC_0000605101-mRNA-1">
    <property type="protein sequence ID" value="ACAC_0000605101-mRNA-1"/>
    <property type="gene ID" value="ACAC_0000605101"/>
</dbReference>
<reference evidence="3" key="2">
    <citation type="submission" date="2017-02" db="UniProtKB">
        <authorList>
            <consortium name="WormBaseParasite"/>
        </authorList>
    </citation>
    <scope>IDENTIFICATION</scope>
</reference>
<accession>A0A0K0D7K6</accession>
<dbReference type="InterPro" id="IPR036427">
    <property type="entry name" value="Bromodomain-like_sf"/>
</dbReference>
<proteinExistence type="predicted"/>
<protein>
    <submittedName>
        <fullName evidence="3">E3 ubiquitin-protein ligase</fullName>
    </submittedName>
</protein>
<keyword evidence="2" id="KW-1185">Reference proteome</keyword>
<dbReference type="AlphaFoldDB" id="A0A0K0D7K6"/>
<evidence type="ECO:0000256" key="1">
    <source>
        <dbReference type="ARBA" id="ARBA00023117"/>
    </source>
</evidence>
<dbReference type="Proteomes" id="UP000035642">
    <property type="component" value="Unassembled WGS sequence"/>
</dbReference>
<dbReference type="SUPFAM" id="SSF47370">
    <property type="entry name" value="Bromodomain"/>
    <property type="match status" value="1"/>
</dbReference>
<sequence length="131" mass="15600">MVTRAWRMLIGHRHSAHLRQIPKECISSTDPVYQLIDLNGLQKEIDSDMIKTLEDFMLRFQLMFTNMFIFVHSSGIVRVYTKEMYNECYSEYERMLSQEMKAYHLYQKRGKHLMDSMFSANSGSEVRSSRQ</sequence>
<dbReference type="Gene3D" id="1.20.920.10">
    <property type="entry name" value="Bromodomain-like"/>
    <property type="match status" value="1"/>
</dbReference>
<evidence type="ECO:0000313" key="2">
    <source>
        <dbReference type="Proteomes" id="UP000035642"/>
    </source>
</evidence>
<evidence type="ECO:0000313" key="3">
    <source>
        <dbReference type="WBParaSite" id="ACAC_0000605101-mRNA-1"/>
    </source>
</evidence>
<organism evidence="2 3">
    <name type="scientific">Angiostrongylus cantonensis</name>
    <name type="common">Rat lungworm</name>
    <dbReference type="NCBI Taxonomy" id="6313"/>
    <lineage>
        <taxon>Eukaryota</taxon>
        <taxon>Metazoa</taxon>
        <taxon>Ecdysozoa</taxon>
        <taxon>Nematoda</taxon>
        <taxon>Chromadorea</taxon>
        <taxon>Rhabditida</taxon>
        <taxon>Rhabditina</taxon>
        <taxon>Rhabditomorpha</taxon>
        <taxon>Strongyloidea</taxon>
        <taxon>Metastrongylidae</taxon>
        <taxon>Angiostrongylus</taxon>
    </lineage>
</organism>